<dbReference type="RefSeq" id="WP_310091105.1">
    <property type="nucleotide sequence ID" value="NZ_JAVDUU010000001.1"/>
</dbReference>
<name>A0ABU1T571_9SPHI</name>
<dbReference type="Proteomes" id="UP001247620">
    <property type="component" value="Unassembled WGS sequence"/>
</dbReference>
<organism evidence="1 2">
    <name type="scientific">Mucilaginibacter pocheonensis</name>
    <dbReference type="NCBI Taxonomy" id="398050"/>
    <lineage>
        <taxon>Bacteria</taxon>
        <taxon>Pseudomonadati</taxon>
        <taxon>Bacteroidota</taxon>
        <taxon>Sphingobacteriia</taxon>
        <taxon>Sphingobacteriales</taxon>
        <taxon>Sphingobacteriaceae</taxon>
        <taxon>Mucilaginibacter</taxon>
    </lineage>
</organism>
<evidence type="ECO:0008006" key="3">
    <source>
        <dbReference type="Google" id="ProtNLM"/>
    </source>
</evidence>
<dbReference type="EMBL" id="JAVDUU010000001">
    <property type="protein sequence ID" value="MDR6940444.1"/>
    <property type="molecule type" value="Genomic_DNA"/>
</dbReference>
<comment type="caution">
    <text evidence="1">The sequence shown here is derived from an EMBL/GenBank/DDBJ whole genome shotgun (WGS) entry which is preliminary data.</text>
</comment>
<protein>
    <recommendedName>
        <fullName evidence="3">YceI-like domain-containing protein</fullName>
    </recommendedName>
</protein>
<dbReference type="PROSITE" id="PS51257">
    <property type="entry name" value="PROKAR_LIPOPROTEIN"/>
    <property type="match status" value="1"/>
</dbReference>
<evidence type="ECO:0000313" key="2">
    <source>
        <dbReference type="Proteomes" id="UP001247620"/>
    </source>
</evidence>
<evidence type="ECO:0000313" key="1">
    <source>
        <dbReference type="EMBL" id="MDR6940444.1"/>
    </source>
</evidence>
<gene>
    <name evidence="1" type="ORF">J2W55_000272</name>
</gene>
<sequence length="197" mass="21716">MKKFLTCILIATTLFSCKKQLTEIKPNSPDGDSDPASSSINVKLDIPTQEVITKVSNDTLYLSYTETVSLILDPKVYEKSSAVHFKEDFSKSSLANFSFTTINKDGKLVTNYLEENLNNVVIKSASTITIDGKNFTSLVLGRLLVFSKAYKQAGLAVEAQNNIMKQTNESISFSSYCYINGKNSDTSVTTATVVYKK</sequence>
<keyword evidence="2" id="KW-1185">Reference proteome</keyword>
<proteinExistence type="predicted"/>
<accession>A0ABU1T571</accession>
<reference evidence="1 2" key="1">
    <citation type="submission" date="2023-07" db="EMBL/GenBank/DDBJ databases">
        <title>Sorghum-associated microbial communities from plants grown in Nebraska, USA.</title>
        <authorList>
            <person name="Schachtman D."/>
        </authorList>
    </citation>
    <scope>NUCLEOTIDE SEQUENCE [LARGE SCALE GENOMIC DNA]</scope>
    <source>
        <strain evidence="1 2">3262</strain>
    </source>
</reference>